<dbReference type="Gene3D" id="3.40.640.10">
    <property type="entry name" value="Type I PLP-dependent aspartate aminotransferase-like (Major domain)"/>
    <property type="match status" value="1"/>
</dbReference>
<dbReference type="PANTHER" id="PTHR46577:SF1">
    <property type="entry name" value="HTH-TYPE TRANSCRIPTIONAL REGULATORY PROTEIN GABR"/>
    <property type="match status" value="1"/>
</dbReference>
<dbReference type="PROSITE" id="PS50949">
    <property type="entry name" value="HTH_GNTR"/>
    <property type="match status" value="1"/>
</dbReference>
<comment type="similarity">
    <text evidence="1">In the C-terminal section; belongs to the class-I pyridoxal-phosphate-dependent aminotransferase family.</text>
</comment>
<evidence type="ECO:0000256" key="1">
    <source>
        <dbReference type="ARBA" id="ARBA00005384"/>
    </source>
</evidence>
<proteinExistence type="inferred from homology"/>
<dbReference type="PANTHER" id="PTHR46577">
    <property type="entry name" value="HTH-TYPE TRANSCRIPTIONAL REGULATORY PROTEIN GABR"/>
    <property type="match status" value="1"/>
</dbReference>
<dbReference type="SMART" id="SM00345">
    <property type="entry name" value="HTH_GNTR"/>
    <property type="match status" value="1"/>
</dbReference>
<protein>
    <recommendedName>
        <fullName evidence="6">HTH gntR-type domain-containing protein</fullName>
    </recommendedName>
</protein>
<sequence>MPFNSFENYPMSWKPKLDKSEECLYQALAGQLESDIAAGVLKPGTKLPPQRELADYLDINLSTVAKALKVCQQKGLLTATVGSGTYVAYNTLTSARLLAENKGSDIVDMGATIPDASGNDILTEMLRKMAGESQAEKLFCYHQPSENLWQKEAAVSLMRHCGHHTEQDRILFANGGQNALTGVLAALFKRGQRIAVDAHTYPGIKTAAAMLGILLEPVSQDGYGTDPCALELICKHKEIAGIYVIPACHNPTTITMPQERRREIAWLANKYGCILIEDGTYQPLSCGATSVSDFAPSRSIYIVSLSKFIAPGLRMAFLSVPAQYTSAVADALYSLNVAVVPMMAELSARIIASGQHEAILETHRRHTGERNALVDRWLPKEFCHGGHADIFRWLMLPEKFTGAAFERLALSHGVRVYAAEKFAVGKTQPAHAVRLSICAPQHLEELERGIYILAKLVGR</sequence>
<keyword evidence="5" id="KW-0804">Transcription</keyword>
<keyword evidence="2" id="KW-0663">Pyridoxal phosphate</keyword>
<evidence type="ECO:0000256" key="3">
    <source>
        <dbReference type="ARBA" id="ARBA00023015"/>
    </source>
</evidence>
<reference evidence="7" key="1">
    <citation type="submission" date="2019-08" db="EMBL/GenBank/DDBJ databases">
        <authorList>
            <person name="Kucharzyk K."/>
            <person name="Murdoch R.W."/>
            <person name="Higgins S."/>
            <person name="Loffler F."/>
        </authorList>
    </citation>
    <scope>NUCLEOTIDE SEQUENCE</scope>
</reference>
<feature type="domain" description="HTH gntR-type" evidence="6">
    <location>
        <begin position="22"/>
        <end position="90"/>
    </location>
</feature>
<dbReference type="InterPro" id="IPR015422">
    <property type="entry name" value="PyrdxlP-dep_Trfase_small"/>
</dbReference>
<dbReference type="SUPFAM" id="SSF46785">
    <property type="entry name" value="Winged helix' DNA-binding domain"/>
    <property type="match status" value="1"/>
</dbReference>
<evidence type="ECO:0000259" key="6">
    <source>
        <dbReference type="PROSITE" id="PS50949"/>
    </source>
</evidence>
<dbReference type="Pfam" id="PF00392">
    <property type="entry name" value="GntR"/>
    <property type="match status" value="1"/>
</dbReference>
<dbReference type="AlphaFoldDB" id="A0A644WVA3"/>
<dbReference type="Pfam" id="PF00155">
    <property type="entry name" value="Aminotran_1_2"/>
    <property type="match status" value="1"/>
</dbReference>
<comment type="caution">
    <text evidence="7">The sequence shown here is derived from an EMBL/GenBank/DDBJ whole genome shotgun (WGS) entry which is preliminary data.</text>
</comment>
<dbReference type="InterPro" id="IPR015424">
    <property type="entry name" value="PyrdxlP-dep_Trfase"/>
</dbReference>
<dbReference type="InterPro" id="IPR051446">
    <property type="entry name" value="HTH_trans_reg/aminotransferase"/>
</dbReference>
<organism evidence="7">
    <name type="scientific">bioreactor metagenome</name>
    <dbReference type="NCBI Taxonomy" id="1076179"/>
    <lineage>
        <taxon>unclassified sequences</taxon>
        <taxon>metagenomes</taxon>
        <taxon>ecological metagenomes</taxon>
    </lineage>
</organism>
<dbReference type="InterPro" id="IPR015421">
    <property type="entry name" value="PyrdxlP-dep_Trfase_major"/>
</dbReference>
<accession>A0A644WVA3</accession>
<dbReference type="InterPro" id="IPR036388">
    <property type="entry name" value="WH-like_DNA-bd_sf"/>
</dbReference>
<keyword evidence="4" id="KW-0238">DNA-binding</keyword>
<dbReference type="InterPro" id="IPR000524">
    <property type="entry name" value="Tscrpt_reg_HTH_GntR"/>
</dbReference>
<dbReference type="SUPFAM" id="SSF53383">
    <property type="entry name" value="PLP-dependent transferases"/>
    <property type="match status" value="1"/>
</dbReference>
<dbReference type="CDD" id="cd00609">
    <property type="entry name" value="AAT_like"/>
    <property type="match status" value="1"/>
</dbReference>
<gene>
    <name evidence="7" type="ORF">SDC9_52308</name>
</gene>
<dbReference type="GO" id="GO:0003677">
    <property type="term" value="F:DNA binding"/>
    <property type="evidence" value="ECO:0007669"/>
    <property type="project" value="UniProtKB-KW"/>
</dbReference>
<dbReference type="InterPro" id="IPR004839">
    <property type="entry name" value="Aminotransferase_I/II_large"/>
</dbReference>
<evidence type="ECO:0000256" key="5">
    <source>
        <dbReference type="ARBA" id="ARBA00023163"/>
    </source>
</evidence>
<dbReference type="Gene3D" id="3.90.1150.10">
    <property type="entry name" value="Aspartate Aminotransferase, domain 1"/>
    <property type="match status" value="1"/>
</dbReference>
<dbReference type="GO" id="GO:0030170">
    <property type="term" value="F:pyridoxal phosphate binding"/>
    <property type="evidence" value="ECO:0007669"/>
    <property type="project" value="InterPro"/>
</dbReference>
<dbReference type="EMBL" id="VSSQ01001187">
    <property type="protein sequence ID" value="MPM06013.1"/>
    <property type="molecule type" value="Genomic_DNA"/>
</dbReference>
<name>A0A644WVA3_9ZZZZ</name>
<dbReference type="InterPro" id="IPR036390">
    <property type="entry name" value="WH_DNA-bd_sf"/>
</dbReference>
<evidence type="ECO:0000256" key="4">
    <source>
        <dbReference type="ARBA" id="ARBA00023125"/>
    </source>
</evidence>
<dbReference type="Gene3D" id="1.10.10.10">
    <property type="entry name" value="Winged helix-like DNA-binding domain superfamily/Winged helix DNA-binding domain"/>
    <property type="match status" value="1"/>
</dbReference>
<evidence type="ECO:0000256" key="2">
    <source>
        <dbReference type="ARBA" id="ARBA00022898"/>
    </source>
</evidence>
<dbReference type="GO" id="GO:0003700">
    <property type="term" value="F:DNA-binding transcription factor activity"/>
    <property type="evidence" value="ECO:0007669"/>
    <property type="project" value="InterPro"/>
</dbReference>
<evidence type="ECO:0000313" key="7">
    <source>
        <dbReference type="EMBL" id="MPM06013.1"/>
    </source>
</evidence>
<dbReference type="CDD" id="cd07377">
    <property type="entry name" value="WHTH_GntR"/>
    <property type="match status" value="1"/>
</dbReference>
<keyword evidence="3" id="KW-0805">Transcription regulation</keyword>